<dbReference type="AlphaFoldDB" id="A0A9W7GMK4"/>
<feature type="compositionally biased region" description="Basic and acidic residues" evidence="1">
    <location>
        <begin position="58"/>
        <end position="67"/>
    </location>
</feature>
<feature type="compositionally biased region" description="Polar residues" evidence="1">
    <location>
        <begin position="388"/>
        <end position="402"/>
    </location>
</feature>
<feature type="region of interest" description="Disordered" evidence="1">
    <location>
        <begin position="1"/>
        <end position="94"/>
    </location>
</feature>
<dbReference type="Proteomes" id="UP001165065">
    <property type="component" value="Unassembled WGS sequence"/>
</dbReference>
<feature type="region of interest" description="Disordered" evidence="1">
    <location>
        <begin position="352"/>
        <end position="415"/>
    </location>
</feature>
<sequence length="440" mass="48359">MNRINRSKSRNKGSSNEKKSPCVTQKGKKRKNKTTGPGRIPNGNPENLRTTKKRTTNNRKDVRRTPDLRGVIGDPDLDLYSGSGGGKEHTSGHKARRELYDAVRFVYYKSKDNPSPNKAKESIAMVVYNHLTTVQGRKWILYDKENELPLVGDDARLGALHIIKQGLRDAMKDVPKKDGTYLVTREQLTASQESLNQYVHDITQKETLNSVSLGDGNEYDPRFTAEEFELAEAASRWSLSRQSVDRRGGDAKTESIRLATSSFEPTQLGTTTTSGLGFGPVPQTRVTPMLSTSPTASPGGGSFSPSLFSWKTSFSPSEFRSGGPLQQRSSMDPDDLEVMLANNIFRPVPAARIYGRDGDDTVETGRDSPSDFRTPQIMAQSFPKEVTPSPTAPNLSRPSLSALQDREPSPLTLSQPGYKSLITLALEEDLNFASFTGIGG</sequence>
<organism evidence="2 3">
    <name type="scientific">Triparma columacea</name>
    <dbReference type="NCBI Taxonomy" id="722753"/>
    <lineage>
        <taxon>Eukaryota</taxon>
        <taxon>Sar</taxon>
        <taxon>Stramenopiles</taxon>
        <taxon>Ochrophyta</taxon>
        <taxon>Bolidophyceae</taxon>
        <taxon>Parmales</taxon>
        <taxon>Triparmaceae</taxon>
        <taxon>Triparma</taxon>
    </lineage>
</organism>
<proteinExistence type="predicted"/>
<feature type="compositionally biased region" description="Basic and acidic residues" evidence="1">
    <location>
        <begin position="354"/>
        <end position="370"/>
    </location>
</feature>
<keyword evidence="3" id="KW-1185">Reference proteome</keyword>
<evidence type="ECO:0000313" key="3">
    <source>
        <dbReference type="Proteomes" id="UP001165065"/>
    </source>
</evidence>
<evidence type="ECO:0000313" key="2">
    <source>
        <dbReference type="EMBL" id="GMI48466.1"/>
    </source>
</evidence>
<accession>A0A9W7GMK4</accession>
<feature type="compositionally biased region" description="Basic residues" evidence="1">
    <location>
        <begin position="1"/>
        <end position="11"/>
    </location>
</feature>
<comment type="caution">
    <text evidence="2">The sequence shown here is derived from an EMBL/GenBank/DDBJ whole genome shotgun (WGS) entry which is preliminary data.</text>
</comment>
<name>A0A9W7GMK4_9STRA</name>
<protein>
    <submittedName>
        <fullName evidence="2">Uncharacterized protein</fullName>
    </submittedName>
</protein>
<dbReference type="EMBL" id="BRYA01000399">
    <property type="protein sequence ID" value="GMI48466.1"/>
    <property type="molecule type" value="Genomic_DNA"/>
</dbReference>
<gene>
    <name evidence="2" type="ORF">TrCOL_g6669</name>
</gene>
<reference evidence="3" key="1">
    <citation type="journal article" date="2023" name="Commun. Biol.">
        <title>Genome analysis of Parmales, the sister group of diatoms, reveals the evolutionary specialization of diatoms from phago-mixotrophs to photoautotrophs.</title>
        <authorList>
            <person name="Ban H."/>
            <person name="Sato S."/>
            <person name="Yoshikawa S."/>
            <person name="Yamada K."/>
            <person name="Nakamura Y."/>
            <person name="Ichinomiya M."/>
            <person name="Sato N."/>
            <person name="Blanc-Mathieu R."/>
            <person name="Endo H."/>
            <person name="Kuwata A."/>
            <person name="Ogata H."/>
        </authorList>
    </citation>
    <scope>NUCLEOTIDE SEQUENCE [LARGE SCALE GENOMIC DNA]</scope>
</reference>
<dbReference type="OrthoDB" id="10547745at2759"/>
<evidence type="ECO:0000256" key="1">
    <source>
        <dbReference type="SAM" id="MobiDB-lite"/>
    </source>
</evidence>